<name>A0A6N0JTW9_ACHDE</name>
<organism evidence="8 9">
    <name type="scientific">Achromobacter denitrificans</name>
    <name type="common">Alcaligenes denitrificans</name>
    <dbReference type="NCBI Taxonomy" id="32002"/>
    <lineage>
        <taxon>Bacteria</taxon>
        <taxon>Pseudomonadati</taxon>
        <taxon>Pseudomonadota</taxon>
        <taxon>Betaproteobacteria</taxon>
        <taxon>Burkholderiales</taxon>
        <taxon>Alcaligenaceae</taxon>
        <taxon>Achromobacter</taxon>
    </lineage>
</organism>
<dbReference type="GO" id="GO:0000271">
    <property type="term" value="P:polysaccharide biosynthetic process"/>
    <property type="evidence" value="ECO:0007669"/>
    <property type="project" value="InterPro"/>
</dbReference>
<keyword evidence="3 6" id="KW-0812">Transmembrane</keyword>
<evidence type="ECO:0000259" key="7">
    <source>
        <dbReference type="Pfam" id="PF04138"/>
    </source>
</evidence>
<evidence type="ECO:0000256" key="2">
    <source>
        <dbReference type="ARBA" id="ARBA00009399"/>
    </source>
</evidence>
<evidence type="ECO:0000256" key="3">
    <source>
        <dbReference type="ARBA" id="ARBA00022692"/>
    </source>
</evidence>
<dbReference type="AlphaFoldDB" id="A0A6N0JTW9"/>
<dbReference type="Proteomes" id="UP000509782">
    <property type="component" value="Chromosome"/>
</dbReference>
<comment type="subcellular location">
    <subcellularLocation>
        <location evidence="1">Membrane</location>
        <topology evidence="1">Multi-pass membrane protein</topology>
    </subcellularLocation>
</comment>
<dbReference type="InterPro" id="IPR007267">
    <property type="entry name" value="GtrA_DPMS_TM"/>
</dbReference>
<dbReference type="PANTHER" id="PTHR38459">
    <property type="entry name" value="PROPHAGE BACTOPRENOL-LINKED GLUCOSE TRANSLOCASE HOMOLOG"/>
    <property type="match status" value="1"/>
</dbReference>
<feature type="transmembrane region" description="Helical" evidence="6">
    <location>
        <begin position="12"/>
        <end position="30"/>
    </location>
</feature>
<keyword evidence="4 6" id="KW-1133">Transmembrane helix</keyword>
<gene>
    <name evidence="8" type="ORF">FOC81_29065</name>
</gene>
<accession>A0A6N0JTW9</accession>
<evidence type="ECO:0000313" key="8">
    <source>
        <dbReference type="EMBL" id="QKQ50545.1"/>
    </source>
</evidence>
<evidence type="ECO:0000313" key="9">
    <source>
        <dbReference type="Proteomes" id="UP000509782"/>
    </source>
</evidence>
<dbReference type="Pfam" id="PF04138">
    <property type="entry name" value="GtrA_DPMS_TM"/>
    <property type="match status" value="1"/>
</dbReference>
<comment type="similarity">
    <text evidence="2">Belongs to the GtrA family.</text>
</comment>
<evidence type="ECO:0000256" key="5">
    <source>
        <dbReference type="ARBA" id="ARBA00023136"/>
    </source>
</evidence>
<evidence type="ECO:0000256" key="1">
    <source>
        <dbReference type="ARBA" id="ARBA00004141"/>
    </source>
</evidence>
<dbReference type="InterPro" id="IPR051401">
    <property type="entry name" value="GtrA_CellWall_Glycosyl"/>
</dbReference>
<feature type="transmembrane region" description="Helical" evidence="6">
    <location>
        <begin position="76"/>
        <end position="95"/>
    </location>
</feature>
<feature type="domain" description="GtrA/DPMS transmembrane" evidence="7">
    <location>
        <begin position="10"/>
        <end position="124"/>
    </location>
</feature>
<proteinExistence type="inferred from homology"/>
<keyword evidence="5 6" id="KW-0472">Membrane</keyword>
<feature type="transmembrane region" description="Helical" evidence="6">
    <location>
        <begin position="107"/>
        <end position="126"/>
    </location>
</feature>
<dbReference type="GO" id="GO:0005886">
    <property type="term" value="C:plasma membrane"/>
    <property type="evidence" value="ECO:0007669"/>
    <property type="project" value="TreeGrafter"/>
</dbReference>
<protein>
    <submittedName>
        <fullName evidence="8">GtrA family protein</fullName>
    </submittedName>
</protein>
<reference evidence="8 9" key="1">
    <citation type="submission" date="2020-05" db="EMBL/GenBank/DDBJ databases">
        <title>FDA dAtabase for Regulatory Grade micrObial Sequences (FDA-ARGOS): Supporting development and validation of Infectious Disease Dx tests.</title>
        <authorList>
            <person name="Sproer C."/>
            <person name="Gronow S."/>
            <person name="Severitt S."/>
            <person name="Schroder I."/>
            <person name="Tallon L."/>
            <person name="Sadzewicz L."/>
            <person name="Zhao X."/>
            <person name="Vavikolanu K."/>
            <person name="Mehta A."/>
            <person name="Aluvathingal J."/>
            <person name="Nadendla S."/>
            <person name="Myers T."/>
            <person name="Yan Y."/>
            <person name="Sichtig H."/>
        </authorList>
    </citation>
    <scope>NUCLEOTIDE SEQUENCE [LARGE SCALE GENOMIC DNA]</scope>
    <source>
        <strain evidence="8 9">FDAARGOS_787</strain>
    </source>
</reference>
<feature type="transmembrane region" description="Helical" evidence="6">
    <location>
        <begin position="36"/>
        <end position="55"/>
    </location>
</feature>
<dbReference type="EMBL" id="CP054569">
    <property type="protein sequence ID" value="QKQ50545.1"/>
    <property type="molecule type" value="Genomic_DNA"/>
</dbReference>
<sequence length="132" mass="15454">MSRGKIEFSKFTIVGGINFLFTFVLFYLFVRIWQLNYVFALVAVSLIGMVLTYYLNRVWTFQLEGRKDHGSRLFKYIVSGLASIALNAIALRYIVEKSQFDPFYVQIALIPFVVVLNFSMAKFWSLRRKIDQ</sequence>
<dbReference type="PANTHER" id="PTHR38459:SF1">
    <property type="entry name" value="PROPHAGE BACTOPRENOL-LINKED GLUCOSE TRANSLOCASE HOMOLOG"/>
    <property type="match status" value="1"/>
</dbReference>
<dbReference type="RefSeq" id="WP_174717279.1">
    <property type="nucleotide sequence ID" value="NZ_CP054569.1"/>
</dbReference>
<evidence type="ECO:0000256" key="6">
    <source>
        <dbReference type="SAM" id="Phobius"/>
    </source>
</evidence>
<evidence type="ECO:0000256" key="4">
    <source>
        <dbReference type="ARBA" id="ARBA00022989"/>
    </source>
</evidence>